<dbReference type="Pfam" id="PF25497">
    <property type="entry name" value="COR-B"/>
    <property type="match status" value="1"/>
</dbReference>
<dbReference type="PRINTS" id="PR00449">
    <property type="entry name" value="RASTRNSFRMNG"/>
</dbReference>
<dbReference type="Proteomes" id="UP001589828">
    <property type="component" value="Unassembled WGS sequence"/>
</dbReference>
<dbReference type="Gene3D" id="3.40.50.300">
    <property type="entry name" value="P-loop containing nucleotide triphosphate hydrolases"/>
    <property type="match status" value="1"/>
</dbReference>
<feature type="domain" description="COR" evidence="3">
    <location>
        <begin position="545"/>
        <end position="684"/>
    </location>
</feature>
<dbReference type="Gene3D" id="1.10.10.10">
    <property type="entry name" value="Winged helix-like DNA-binding domain superfamily/Winged helix DNA-binding domain"/>
    <property type="match status" value="1"/>
</dbReference>
<dbReference type="InterPro" id="IPR027417">
    <property type="entry name" value="P-loop_NTPase"/>
</dbReference>
<dbReference type="InterPro" id="IPR032675">
    <property type="entry name" value="LRR_dom_sf"/>
</dbReference>
<organism evidence="6 7">
    <name type="scientific">Mucilaginibacter angelicae</name>
    <dbReference type="NCBI Taxonomy" id="869718"/>
    <lineage>
        <taxon>Bacteria</taxon>
        <taxon>Pseudomonadati</taxon>
        <taxon>Bacteroidota</taxon>
        <taxon>Sphingobacteriia</taxon>
        <taxon>Sphingobacteriales</taxon>
        <taxon>Sphingobacteriaceae</taxon>
        <taxon>Mucilaginibacter</taxon>
    </lineage>
</organism>
<dbReference type="SUPFAM" id="SSF52540">
    <property type="entry name" value="P-loop containing nucleoside triphosphate hydrolases"/>
    <property type="match status" value="1"/>
</dbReference>
<dbReference type="Pfam" id="PF16095">
    <property type="entry name" value="COR-A"/>
    <property type="match status" value="1"/>
</dbReference>
<feature type="domain" description="C-terminal of Roc COR-B" evidence="5">
    <location>
        <begin position="700"/>
        <end position="844"/>
    </location>
</feature>
<dbReference type="InterPro" id="IPR036388">
    <property type="entry name" value="WH-like_DNA-bd_sf"/>
</dbReference>
<evidence type="ECO:0000313" key="6">
    <source>
        <dbReference type="EMBL" id="MFC0513616.1"/>
    </source>
</evidence>
<dbReference type="PROSITE" id="PS51450">
    <property type="entry name" value="LRR"/>
    <property type="match status" value="2"/>
</dbReference>
<sequence length="1026" mass="118861">MNDIEVIRKISTELNIQLEEIDTYSWDNAGYVVNSEGRIEVLNLHSLRVKKLPKLIKELSELKILHIVGNQIATIRIIKDLTKLEILVIQANKIKNISIVKNLTSLRELFLSHNQISDLTPLTDLKHLETLAIESTNAIDCSPVSSIINLKELILGERELENPAFLSNCKKLKNLSIYSMAISEKELPADLYNYIQDFNLNCLTISGFQPLMVEKIAKLSQLEYLQINFSDLKDLKVISKLTQLKTLDLSYNDNLVDIEDLSKLTQLNELGLANTMIKDVNPINDLRFLKSLNLRGTPIIDLEPLLKLGMEFIYDENGEQLSPNSNEILISRCQNITNPPIEIAKQGNDAIQRYFKRVSEEGLDYIFEAKLILVGEGSAGKTSLQRRIINPEAVLPEGENRTRGIEVVDFEFGIDNQSKTVHIWDFGGQDVYYPVHRFFITENSVFVLLATTRQPFHNFDYWIPTIFQFGGKSPIIIGQTCHQGNTAPWNELDAYLSNPNFNIIKTSDTPYYRIDLVNNNSGLNIVKEVILNQIENLHHFGKGVPKSWLRIRALLISESKSKACIPFQIFIELCRKFNNFENIEDIEDCCRFFNDIGVILWYSQIEELKDWVILEPEWAMNAVYKIIDDAEIQGRNGLIYPSDFTRLWDNRLYEGKYSILKKLLINFKIAFPTKRSEGNYIIPARLNSIPNEAKWNLEKNHLRLEYKFEFMPRGIVNQLSAELSRYIDKHEVWNNAVNFVYDSNDTKSQIIEDSYNRTLFIVSKGVDARGMNILIMNSMRNIIDSYKGVKGEVYVKCPCNICQALENPTTFLYSKLVEWVLKRPDGSVTCNESGESLKMQELLYNSGLTIATKNENSQLRTKVVTIFLASSKELKEDREQFEIFINRENKELYKQNIFLKLELWEDFIDQMSITRLQDEYNLAAINSDIFVSLFWRKVGKYTAEEFNKVWHNFKLLRKPAIYTFFKNTPIRPDEIREEDINSIFKFSKELKELGHYPTNYENIEDLKFQFKSQLQKILQVMTQAKS</sequence>
<dbReference type="Pfam" id="PF08477">
    <property type="entry name" value="Roc"/>
    <property type="match status" value="1"/>
</dbReference>
<dbReference type="PANTHER" id="PTHR46652:SF3">
    <property type="entry name" value="LEUCINE-RICH REPEAT-CONTAINING PROTEIN 9"/>
    <property type="match status" value="1"/>
</dbReference>
<dbReference type="InterPro" id="IPR055414">
    <property type="entry name" value="LRR_R13L4/SHOC2-like"/>
</dbReference>
<evidence type="ECO:0000259" key="5">
    <source>
        <dbReference type="Pfam" id="PF25497"/>
    </source>
</evidence>
<gene>
    <name evidence="6" type="ORF">ACFFGT_05370</name>
</gene>
<evidence type="ECO:0000259" key="4">
    <source>
        <dbReference type="Pfam" id="PF23598"/>
    </source>
</evidence>
<dbReference type="EMBL" id="JBHLTS010000017">
    <property type="protein sequence ID" value="MFC0513616.1"/>
    <property type="molecule type" value="Genomic_DNA"/>
</dbReference>
<protein>
    <submittedName>
        <fullName evidence="6">COR domain-containing protein</fullName>
    </submittedName>
</protein>
<dbReference type="InterPro" id="IPR001611">
    <property type="entry name" value="Leu-rich_rpt"/>
</dbReference>
<keyword evidence="2" id="KW-0677">Repeat</keyword>
<evidence type="ECO:0000313" key="7">
    <source>
        <dbReference type="Proteomes" id="UP001589828"/>
    </source>
</evidence>
<proteinExistence type="predicted"/>
<evidence type="ECO:0000256" key="1">
    <source>
        <dbReference type="ARBA" id="ARBA00022614"/>
    </source>
</evidence>
<comment type="caution">
    <text evidence="6">The sequence shown here is derived from an EMBL/GenBank/DDBJ whole genome shotgun (WGS) entry which is preliminary data.</text>
</comment>
<evidence type="ECO:0000256" key="2">
    <source>
        <dbReference type="ARBA" id="ARBA00022737"/>
    </source>
</evidence>
<dbReference type="InterPro" id="IPR057263">
    <property type="entry name" value="COR-B"/>
</dbReference>
<evidence type="ECO:0000259" key="3">
    <source>
        <dbReference type="Pfam" id="PF16095"/>
    </source>
</evidence>
<keyword evidence="1" id="KW-0433">Leucine-rich repeat</keyword>
<reference evidence="6 7" key="1">
    <citation type="submission" date="2024-09" db="EMBL/GenBank/DDBJ databases">
        <authorList>
            <person name="Sun Q."/>
            <person name="Mori K."/>
        </authorList>
    </citation>
    <scope>NUCLEOTIDE SEQUENCE [LARGE SCALE GENOMIC DNA]</scope>
    <source>
        <strain evidence="6 7">NCAIM B.02415</strain>
    </source>
</reference>
<feature type="domain" description="Disease resistance R13L4/SHOC-2-like LRR" evidence="4">
    <location>
        <begin position="42"/>
        <end position="251"/>
    </location>
</feature>
<dbReference type="SUPFAM" id="SSF52058">
    <property type="entry name" value="L domain-like"/>
    <property type="match status" value="1"/>
</dbReference>
<dbReference type="Gene3D" id="3.30.310.200">
    <property type="match status" value="1"/>
</dbReference>
<dbReference type="Pfam" id="PF23598">
    <property type="entry name" value="LRR_14"/>
    <property type="match status" value="1"/>
</dbReference>
<dbReference type="SMART" id="SM00365">
    <property type="entry name" value="LRR_SD22"/>
    <property type="match status" value="4"/>
</dbReference>
<name>A0ABV6L1M5_9SPHI</name>
<dbReference type="RefSeq" id="WP_377021480.1">
    <property type="nucleotide sequence ID" value="NZ_JBHLTS010000017.1"/>
</dbReference>
<accession>A0ABV6L1M5</accession>
<dbReference type="InterPro" id="IPR032171">
    <property type="entry name" value="COR-A"/>
</dbReference>
<dbReference type="PANTHER" id="PTHR46652">
    <property type="entry name" value="LEUCINE-RICH REPEAT AND IQ DOMAIN-CONTAINING PROTEIN 1-RELATED"/>
    <property type="match status" value="1"/>
</dbReference>
<keyword evidence="7" id="KW-1185">Reference proteome</keyword>
<dbReference type="InterPro" id="IPR050836">
    <property type="entry name" value="SDS22/Internalin_LRR"/>
</dbReference>
<dbReference type="Gene3D" id="3.80.10.10">
    <property type="entry name" value="Ribonuclease Inhibitor"/>
    <property type="match status" value="1"/>
</dbReference>
<dbReference type="Gene3D" id="1.10.10.2200">
    <property type="match status" value="1"/>
</dbReference>